<feature type="domain" description="Signal transduction histidine kinase subgroup 3 dimerisation and phosphoacceptor" evidence="10">
    <location>
        <begin position="193"/>
        <end position="259"/>
    </location>
</feature>
<evidence type="ECO:0000256" key="1">
    <source>
        <dbReference type="ARBA" id="ARBA00000085"/>
    </source>
</evidence>
<evidence type="ECO:0000256" key="5">
    <source>
        <dbReference type="ARBA" id="ARBA00022741"/>
    </source>
</evidence>
<keyword evidence="9" id="KW-0472">Membrane</keyword>
<gene>
    <name evidence="11" type="ORF">GCM10023349_14300</name>
</gene>
<evidence type="ECO:0000259" key="10">
    <source>
        <dbReference type="Pfam" id="PF07730"/>
    </source>
</evidence>
<dbReference type="Gene3D" id="3.30.565.10">
    <property type="entry name" value="Histidine kinase-like ATPase, C-terminal domain"/>
    <property type="match status" value="1"/>
</dbReference>
<keyword evidence="3" id="KW-0597">Phosphoprotein</keyword>
<comment type="caution">
    <text evidence="11">The sequence shown here is derived from an EMBL/GenBank/DDBJ whole genome shotgun (WGS) entry which is preliminary data.</text>
</comment>
<sequence length="403" mass="41605">MESRRRAVAGGCWLLVAAAFLLLPALAESDPTAHIPAVASLGWWAGAVLLTAQAGLLLRAWHTPRAVLVAVAAMAPLAALAGLDDATNLTSLAVMVATYVAATCRPVATLWPALVAAAALVTAGGIISGVRTDTEASAAVGGSLLQAVGSVGLALLVALIVSSRREVRLARERQVEALEREQTALVQAAIARERTAMARELHDIAAHHLSGIAVMTAAIATQIDTDPAAAKLAVGQVRRESTEVLRDLRSLVGLLREDQEAGDTRPENLQGIAALVGDRAGAGQPVDLTVLGGPERPDPGVGPLAQLAAYRMVQESLANAARHAPGAATHVVIDEREPTTVRVTVANDPSLGARAQPGSGFGLVGMRERAELTGSALEAGPTDEGGWRVSLVLPREQTDEEDA</sequence>
<dbReference type="InterPro" id="IPR011712">
    <property type="entry name" value="Sig_transdc_His_kin_sub3_dim/P"/>
</dbReference>
<keyword evidence="4" id="KW-0808">Transferase</keyword>
<keyword evidence="7" id="KW-0067">ATP-binding</keyword>
<keyword evidence="9" id="KW-1133">Transmembrane helix</keyword>
<feature type="transmembrane region" description="Helical" evidence="9">
    <location>
        <begin position="65"/>
        <end position="83"/>
    </location>
</feature>
<dbReference type="PANTHER" id="PTHR24421:SF10">
    <property type="entry name" value="NITRATE_NITRITE SENSOR PROTEIN NARQ"/>
    <property type="match status" value="1"/>
</dbReference>
<dbReference type="Proteomes" id="UP001499974">
    <property type="component" value="Unassembled WGS sequence"/>
</dbReference>
<evidence type="ECO:0000313" key="11">
    <source>
        <dbReference type="EMBL" id="GAA4699178.1"/>
    </source>
</evidence>
<dbReference type="EMBL" id="BAABKM010000002">
    <property type="protein sequence ID" value="GAA4699178.1"/>
    <property type="molecule type" value="Genomic_DNA"/>
</dbReference>
<evidence type="ECO:0000256" key="4">
    <source>
        <dbReference type="ARBA" id="ARBA00022679"/>
    </source>
</evidence>
<feature type="transmembrane region" description="Helical" evidence="9">
    <location>
        <begin position="37"/>
        <end position="58"/>
    </location>
</feature>
<evidence type="ECO:0000256" key="9">
    <source>
        <dbReference type="SAM" id="Phobius"/>
    </source>
</evidence>
<evidence type="ECO:0000313" key="12">
    <source>
        <dbReference type="Proteomes" id="UP001499974"/>
    </source>
</evidence>
<dbReference type="PANTHER" id="PTHR24421">
    <property type="entry name" value="NITRATE/NITRITE SENSOR PROTEIN NARX-RELATED"/>
    <property type="match status" value="1"/>
</dbReference>
<dbReference type="InterPro" id="IPR036890">
    <property type="entry name" value="HATPase_C_sf"/>
</dbReference>
<protein>
    <recommendedName>
        <fullName evidence="2">histidine kinase</fullName>
        <ecNumber evidence="2">2.7.13.3</ecNumber>
    </recommendedName>
</protein>
<dbReference type="Pfam" id="PF07730">
    <property type="entry name" value="HisKA_3"/>
    <property type="match status" value="1"/>
</dbReference>
<accession>A0ABP8X3G3</accession>
<dbReference type="InterPro" id="IPR050482">
    <property type="entry name" value="Sensor_HK_TwoCompSys"/>
</dbReference>
<evidence type="ECO:0000256" key="7">
    <source>
        <dbReference type="ARBA" id="ARBA00022840"/>
    </source>
</evidence>
<feature type="transmembrane region" description="Helical" evidence="9">
    <location>
        <begin position="136"/>
        <end position="161"/>
    </location>
</feature>
<evidence type="ECO:0000256" key="6">
    <source>
        <dbReference type="ARBA" id="ARBA00022777"/>
    </source>
</evidence>
<evidence type="ECO:0000256" key="2">
    <source>
        <dbReference type="ARBA" id="ARBA00012438"/>
    </source>
</evidence>
<keyword evidence="12" id="KW-1185">Reference proteome</keyword>
<organism evidence="11 12">
    <name type="scientific">Nocardioides conyzicola</name>
    <dbReference type="NCBI Taxonomy" id="1651781"/>
    <lineage>
        <taxon>Bacteria</taxon>
        <taxon>Bacillati</taxon>
        <taxon>Actinomycetota</taxon>
        <taxon>Actinomycetes</taxon>
        <taxon>Propionibacteriales</taxon>
        <taxon>Nocardioidaceae</taxon>
        <taxon>Nocardioides</taxon>
    </lineage>
</organism>
<feature type="transmembrane region" description="Helical" evidence="9">
    <location>
        <begin position="113"/>
        <end position="130"/>
    </location>
</feature>
<keyword evidence="5" id="KW-0547">Nucleotide-binding</keyword>
<proteinExistence type="predicted"/>
<dbReference type="EC" id="2.7.13.3" evidence="2"/>
<keyword evidence="8" id="KW-0902">Two-component regulatory system</keyword>
<dbReference type="RefSeq" id="WP_345520557.1">
    <property type="nucleotide sequence ID" value="NZ_BAABKM010000002.1"/>
</dbReference>
<dbReference type="SUPFAM" id="SSF55874">
    <property type="entry name" value="ATPase domain of HSP90 chaperone/DNA topoisomerase II/histidine kinase"/>
    <property type="match status" value="1"/>
</dbReference>
<evidence type="ECO:0000256" key="8">
    <source>
        <dbReference type="ARBA" id="ARBA00023012"/>
    </source>
</evidence>
<evidence type="ECO:0000256" key="3">
    <source>
        <dbReference type="ARBA" id="ARBA00022553"/>
    </source>
</evidence>
<name>A0ABP8X3G3_9ACTN</name>
<dbReference type="Gene3D" id="1.20.5.1930">
    <property type="match status" value="1"/>
</dbReference>
<keyword evidence="6" id="KW-0418">Kinase</keyword>
<comment type="catalytic activity">
    <reaction evidence="1">
        <text>ATP + protein L-histidine = ADP + protein N-phospho-L-histidine.</text>
        <dbReference type="EC" id="2.7.13.3"/>
    </reaction>
</comment>
<reference evidence="12" key="1">
    <citation type="journal article" date="2019" name="Int. J. Syst. Evol. Microbiol.">
        <title>The Global Catalogue of Microorganisms (GCM) 10K type strain sequencing project: providing services to taxonomists for standard genome sequencing and annotation.</title>
        <authorList>
            <consortium name="The Broad Institute Genomics Platform"/>
            <consortium name="The Broad Institute Genome Sequencing Center for Infectious Disease"/>
            <person name="Wu L."/>
            <person name="Ma J."/>
        </authorList>
    </citation>
    <scope>NUCLEOTIDE SEQUENCE [LARGE SCALE GENOMIC DNA]</scope>
    <source>
        <strain evidence="12">JCM 18531</strain>
    </source>
</reference>
<dbReference type="CDD" id="cd16917">
    <property type="entry name" value="HATPase_UhpB-NarQ-NarX-like"/>
    <property type="match status" value="1"/>
</dbReference>
<keyword evidence="9" id="KW-0812">Transmembrane</keyword>